<dbReference type="GO" id="GO:0015087">
    <property type="term" value="F:cobalt ion transmembrane transporter activity"/>
    <property type="evidence" value="ECO:0007669"/>
    <property type="project" value="TreeGrafter"/>
</dbReference>
<evidence type="ECO:0000256" key="12">
    <source>
        <dbReference type="SAM" id="Phobius"/>
    </source>
</evidence>
<comment type="function">
    <text evidence="11">Mediates influx of magnesium ions. Alternates between open and closed states. Activated by low cytoplasmic Mg(2+) levels. Inactive when cytoplasmic Mg(2+) levels are high.</text>
</comment>
<proteinExistence type="inferred from homology"/>
<evidence type="ECO:0000256" key="3">
    <source>
        <dbReference type="ARBA" id="ARBA00022448"/>
    </source>
</evidence>
<evidence type="ECO:0000256" key="10">
    <source>
        <dbReference type="ARBA" id="ARBA00034269"/>
    </source>
</evidence>
<keyword evidence="8" id="KW-0406">Ion transport</keyword>
<evidence type="ECO:0000313" key="14">
    <source>
        <dbReference type="Proteomes" id="UP000632740"/>
    </source>
</evidence>
<reference evidence="13" key="1">
    <citation type="submission" date="2021-01" db="EMBL/GenBank/DDBJ databases">
        <title>Whole genome shotgun sequence of Cellulomonas chitinilytica NBRC 110799.</title>
        <authorList>
            <person name="Komaki H."/>
            <person name="Tamura T."/>
        </authorList>
    </citation>
    <scope>NUCLEOTIDE SEQUENCE</scope>
    <source>
        <strain evidence="13">NBRC 110799</strain>
    </source>
</reference>
<keyword evidence="14" id="KW-1185">Reference proteome</keyword>
<gene>
    <name evidence="13" type="ORF">Cch01nite_15290</name>
</gene>
<evidence type="ECO:0000256" key="9">
    <source>
        <dbReference type="ARBA" id="ARBA00023136"/>
    </source>
</evidence>
<dbReference type="Proteomes" id="UP000632740">
    <property type="component" value="Unassembled WGS sequence"/>
</dbReference>
<dbReference type="InterPro" id="IPR045861">
    <property type="entry name" value="CorA_cytoplasmic_dom"/>
</dbReference>
<dbReference type="Pfam" id="PF01544">
    <property type="entry name" value="CorA"/>
    <property type="match status" value="1"/>
</dbReference>
<evidence type="ECO:0000256" key="5">
    <source>
        <dbReference type="ARBA" id="ARBA00022692"/>
    </source>
</evidence>
<sequence length="331" mass="36820">MIVDCALYTGGVRRHRLDDLFVAVREAEKDDGFVWVGLHEPTADEFDALAAGFALPELAIEDAVRAHQRPKLERYGDVTFVVIKPVHYVDHVEVVEVGEIAVFLGERFVIVVRHGDSTVPHRTRTSLEGDPAMLVHGPAAVLHRMLDLTVDDYLDVTVAVDTDIDEIEDQVFGDEPGRDHAERIYKLKREVMLFRRAVVPLVGPLTRLVNDDIPWVQPVMRPYFRDVEDHALRAAELIEGQDAMLTSVMQADIAQVSVAQNRVSVRQNEDMRRISSWAAIGLVPTAVAGVYGMNVDHLPGAHTGYGFGVVMGAIGLMCAGLWRAFRKNGWL</sequence>
<comment type="similarity">
    <text evidence="2">Belongs to the CorA metal ion transporter (MIT) (TC 1.A.35) family.</text>
</comment>
<dbReference type="GO" id="GO:0005886">
    <property type="term" value="C:plasma membrane"/>
    <property type="evidence" value="ECO:0007669"/>
    <property type="project" value="UniProtKB-SubCell"/>
</dbReference>
<dbReference type="PANTHER" id="PTHR46494:SF1">
    <property type="entry name" value="CORA FAMILY METAL ION TRANSPORTER (EUROFUNG)"/>
    <property type="match status" value="1"/>
</dbReference>
<keyword evidence="5 12" id="KW-0812">Transmembrane</keyword>
<protein>
    <submittedName>
        <fullName evidence="13">Magnesium transporter CorA</fullName>
    </submittedName>
</protein>
<evidence type="ECO:0000256" key="4">
    <source>
        <dbReference type="ARBA" id="ARBA00022475"/>
    </source>
</evidence>
<keyword evidence="3" id="KW-0813">Transport</keyword>
<evidence type="ECO:0000256" key="7">
    <source>
        <dbReference type="ARBA" id="ARBA00022989"/>
    </source>
</evidence>
<dbReference type="InterPro" id="IPR002523">
    <property type="entry name" value="MgTranspt_CorA/ZnTranspt_ZntB"/>
</dbReference>
<evidence type="ECO:0000313" key="13">
    <source>
        <dbReference type="EMBL" id="GIG20805.1"/>
    </source>
</evidence>
<dbReference type="GO" id="GO:0000287">
    <property type="term" value="F:magnesium ion binding"/>
    <property type="evidence" value="ECO:0007669"/>
    <property type="project" value="TreeGrafter"/>
</dbReference>
<dbReference type="Gene3D" id="3.30.460.20">
    <property type="entry name" value="CorA soluble domain-like"/>
    <property type="match status" value="1"/>
</dbReference>
<keyword evidence="4" id="KW-1003">Cell membrane</keyword>
<keyword evidence="9 12" id="KW-0472">Membrane</keyword>
<feature type="transmembrane region" description="Helical" evidence="12">
    <location>
        <begin position="274"/>
        <end position="293"/>
    </location>
</feature>
<organism evidence="13 14">
    <name type="scientific">Cellulomonas chitinilytica</name>
    <dbReference type="NCBI Taxonomy" id="398759"/>
    <lineage>
        <taxon>Bacteria</taxon>
        <taxon>Bacillati</taxon>
        <taxon>Actinomycetota</taxon>
        <taxon>Actinomycetes</taxon>
        <taxon>Micrococcales</taxon>
        <taxon>Cellulomonadaceae</taxon>
        <taxon>Cellulomonas</taxon>
    </lineage>
</organism>
<comment type="caution">
    <text evidence="13">The sequence shown here is derived from an EMBL/GenBank/DDBJ whole genome shotgun (WGS) entry which is preliminary data.</text>
</comment>
<dbReference type="InterPro" id="IPR045863">
    <property type="entry name" value="CorA_TM1_TM2"/>
</dbReference>
<dbReference type="PANTHER" id="PTHR46494">
    <property type="entry name" value="CORA FAMILY METAL ION TRANSPORTER (EUROFUNG)"/>
    <property type="match status" value="1"/>
</dbReference>
<evidence type="ECO:0000256" key="6">
    <source>
        <dbReference type="ARBA" id="ARBA00022842"/>
    </source>
</evidence>
<dbReference type="SUPFAM" id="SSF143865">
    <property type="entry name" value="CorA soluble domain-like"/>
    <property type="match status" value="1"/>
</dbReference>
<comment type="subcellular location">
    <subcellularLocation>
        <location evidence="1">Cell membrane</location>
        <topology evidence="1">Multi-pass membrane protein</topology>
    </subcellularLocation>
</comment>
<keyword evidence="7 12" id="KW-1133">Transmembrane helix</keyword>
<dbReference type="CDD" id="cd12830">
    <property type="entry name" value="MtCorA-like"/>
    <property type="match status" value="1"/>
</dbReference>
<accession>A0A919P216</accession>
<dbReference type="GO" id="GO:0015095">
    <property type="term" value="F:magnesium ion transmembrane transporter activity"/>
    <property type="evidence" value="ECO:0007669"/>
    <property type="project" value="TreeGrafter"/>
</dbReference>
<keyword evidence="6" id="KW-0460">Magnesium</keyword>
<evidence type="ECO:0000256" key="2">
    <source>
        <dbReference type="ARBA" id="ARBA00009765"/>
    </source>
</evidence>
<comment type="catalytic activity">
    <reaction evidence="10">
        <text>Mg(2+)(in) = Mg(2+)(out)</text>
        <dbReference type="Rhea" id="RHEA:29827"/>
        <dbReference type="ChEBI" id="CHEBI:18420"/>
    </reaction>
</comment>
<dbReference type="FunFam" id="1.20.58.340:FF:000004">
    <property type="entry name" value="Magnesium transport protein CorA"/>
    <property type="match status" value="1"/>
</dbReference>
<dbReference type="RefSeq" id="WP_203750745.1">
    <property type="nucleotide sequence ID" value="NZ_BONK01000004.1"/>
</dbReference>
<dbReference type="SUPFAM" id="SSF144083">
    <property type="entry name" value="Magnesium transport protein CorA, transmembrane region"/>
    <property type="match status" value="1"/>
</dbReference>
<dbReference type="EMBL" id="BONK01000004">
    <property type="protein sequence ID" value="GIG20805.1"/>
    <property type="molecule type" value="Genomic_DNA"/>
</dbReference>
<name>A0A919P216_9CELL</name>
<feature type="transmembrane region" description="Helical" evidence="12">
    <location>
        <begin position="305"/>
        <end position="325"/>
    </location>
</feature>
<evidence type="ECO:0000256" key="8">
    <source>
        <dbReference type="ARBA" id="ARBA00023065"/>
    </source>
</evidence>
<dbReference type="Gene3D" id="1.20.58.340">
    <property type="entry name" value="Magnesium transport protein CorA, transmembrane region"/>
    <property type="match status" value="2"/>
</dbReference>
<dbReference type="AlphaFoldDB" id="A0A919P216"/>
<dbReference type="GO" id="GO:0050897">
    <property type="term" value="F:cobalt ion binding"/>
    <property type="evidence" value="ECO:0007669"/>
    <property type="project" value="TreeGrafter"/>
</dbReference>
<evidence type="ECO:0000256" key="11">
    <source>
        <dbReference type="ARBA" id="ARBA00045497"/>
    </source>
</evidence>
<evidence type="ECO:0000256" key="1">
    <source>
        <dbReference type="ARBA" id="ARBA00004651"/>
    </source>
</evidence>